<organism evidence="3 5">
    <name type="scientific">Sinanodonta woodiana</name>
    <name type="common">Chinese pond mussel</name>
    <name type="synonym">Anodonta woodiana</name>
    <dbReference type="NCBI Taxonomy" id="1069815"/>
    <lineage>
        <taxon>Eukaryota</taxon>
        <taxon>Metazoa</taxon>
        <taxon>Spiralia</taxon>
        <taxon>Lophotrochozoa</taxon>
        <taxon>Mollusca</taxon>
        <taxon>Bivalvia</taxon>
        <taxon>Autobranchia</taxon>
        <taxon>Heteroconchia</taxon>
        <taxon>Palaeoheterodonta</taxon>
        <taxon>Unionida</taxon>
        <taxon>Unionoidea</taxon>
        <taxon>Unionidae</taxon>
        <taxon>Unioninae</taxon>
        <taxon>Sinanodonta</taxon>
    </lineage>
</organism>
<feature type="domain" description="Beta-lactamase-related" evidence="2">
    <location>
        <begin position="48"/>
        <end position="398"/>
    </location>
</feature>
<evidence type="ECO:0000313" key="4">
    <source>
        <dbReference type="EMBL" id="KAL3871172.1"/>
    </source>
</evidence>
<dbReference type="PANTHER" id="PTHR43319">
    <property type="entry name" value="BETA-LACTAMASE-RELATED"/>
    <property type="match status" value="1"/>
</dbReference>
<dbReference type="EMBL" id="JBJQND010000007">
    <property type="protein sequence ID" value="KAL3871172.1"/>
    <property type="molecule type" value="Genomic_DNA"/>
</dbReference>
<evidence type="ECO:0000259" key="2">
    <source>
        <dbReference type="Pfam" id="PF00144"/>
    </source>
</evidence>
<dbReference type="Pfam" id="PF00144">
    <property type="entry name" value="Beta-lactamase"/>
    <property type="match status" value="1"/>
</dbReference>
<dbReference type="InterPro" id="IPR012338">
    <property type="entry name" value="Beta-lactam/transpept-like"/>
</dbReference>
<dbReference type="SUPFAM" id="SSF56601">
    <property type="entry name" value="beta-lactamase/transpeptidase-like"/>
    <property type="match status" value="1"/>
</dbReference>
<sequence length="432" mass="48585">MYTFKHVILVVFVAGLINYIPSLFKTKLPPIVEGFFHPEFLEVAETFRSNLENGNDNGGAFAVYYKGKVIVDMWAGYADIEAARRWRNTTLSLIFSSTKGLAAIVVALMVDRGHLDYKKPVSDYWPEFAQNGKENITVEMLVSHQSGLVVLDEPLYTRELVTDPMKVEDVLARQATSWPAGTSLGYHVVTYGLYVDRLVSKADPKQRSMEQIFREEIAEPFGIDVYMNAPRGEFYRIAREQFVPSWKMLLMCFRSPKYFKIIGNYLLFPSSLIGRSIRTLKEFTELNLLNNPEIREITVSSYSATGTARGLAKLYGILANGGTYQGKQLLSKEVIEKLSSTVIEGFDVVIQADGVKYGPGVQIKLNPWGQTVYGHTGHGGQVAMADPSNDLGIAYITNFISIYSMGDDPRYLDLEKATYEGLRKYQARKMKS</sequence>
<keyword evidence="1" id="KW-0812">Transmembrane</keyword>
<feature type="transmembrane region" description="Helical" evidence="1">
    <location>
        <begin position="7"/>
        <end position="24"/>
    </location>
</feature>
<proteinExistence type="predicted"/>
<keyword evidence="1" id="KW-0472">Membrane</keyword>
<dbReference type="Proteomes" id="UP001634394">
    <property type="component" value="Unassembled WGS sequence"/>
</dbReference>
<dbReference type="EMBL" id="JBJQND010000007">
    <property type="protein sequence ID" value="KAL3871010.1"/>
    <property type="molecule type" value="Genomic_DNA"/>
</dbReference>
<dbReference type="InterPro" id="IPR052907">
    <property type="entry name" value="Beta-lactamase/esterase"/>
</dbReference>
<name>A0ABD3WAS8_SINWO</name>
<keyword evidence="5" id="KW-1185">Reference proteome</keyword>
<comment type="caution">
    <text evidence="3">The sequence shown here is derived from an EMBL/GenBank/DDBJ whole genome shotgun (WGS) entry which is preliminary data.</text>
</comment>
<evidence type="ECO:0000313" key="5">
    <source>
        <dbReference type="Proteomes" id="UP001634394"/>
    </source>
</evidence>
<accession>A0ABD3WAS8</accession>
<protein>
    <recommendedName>
        <fullName evidence="2">Beta-lactamase-related domain-containing protein</fullName>
    </recommendedName>
</protein>
<keyword evidence="1" id="KW-1133">Transmembrane helix</keyword>
<dbReference type="PANTHER" id="PTHR43319:SF3">
    <property type="entry name" value="BETA-LACTAMASE-RELATED DOMAIN-CONTAINING PROTEIN"/>
    <property type="match status" value="1"/>
</dbReference>
<evidence type="ECO:0000313" key="3">
    <source>
        <dbReference type="EMBL" id="KAL3871010.1"/>
    </source>
</evidence>
<dbReference type="InterPro" id="IPR001466">
    <property type="entry name" value="Beta-lactam-related"/>
</dbReference>
<gene>
    <name evidence="3" type="ORF">ACJMK2_039034</name>
    <name evidence="4" type="ORF">ACJMK2_039188</name>
</gene>
<dbReference type="AlphaFoldDB" id="A0ABD3WAS8"/>
<reference evidence="3 5" key="1">
    <citation type="submission" date="2024-11" db="EMBL/GenBank/DDBJ databases">
        <title>Chromosome-level genome assembly of the freshwater bivalve Anodonta woodiana.</title>
        <authorList>
            <person name="Chen X."/>
        </authorList>
    </citation>
    <scope>NUCLEOTIDE SEQUENCE [LARGE SCALE GENOMIC DNA]</scope>
    <source>
        <strain evidence="3">MN2024</strain>
        <tissue evidence="3">Gills</tissue>
    </source>
</reference>
<evidence type="ECO:0000256" key="1">
    <source>
        <dbReference type="SAM" id="Phobius"/>
    </source>
</evidence>
<dbReference type="Gene3D" id="3.40.710.10">
    <property type="entry name" value="DD-peptidase/beta-lactamase superfamily"/>
    <property type="match status" value="1"/>
</dbReference>